<accession>A0ABP0R0C1</accession>
<sequence length="270" mass="30871">MPRMSEAYLSRLGGVPGLDRLQAVEEEKQELLRRLEASGRRNQELELERQTLKSSLDRMQKLLGDLVNVPQEVTPAERLKEEIQEVLTLFRLKIPGAKDNGELEMASWWSSKGDYSEPPAWAGWQHYRLWKKSVLRRDKNTDGLKLHEKLSSDKITASANIMTFEEDLRKTTEKIGLLEKKKAILEKSRAKLETLESGLEESEKKISSDIEKGVTIYRDDTIEKERDLGDSFKRLESLLLELKTSVEAIPKGEVILEDAETEASIFSFAP</sequence>
<evidence type="ECO:0000313" key="4">
    <source>
        <dbReference type="Proteomes" id="UP001642464"/>
    </source>
</evidence>
<comment type="caution">
    <text evidence="2">The sequence shown here is derived from an EMBL/GenBank/DDBJ whole genome shotgun (WGS) entry which is preliminary data.</text>
</comment>
<feature type="coiled-coil region" evidence="1">
    <location>
        <begin position="161"/>
        <end position="205"/>
    </location>
</feature>
<evidence type="ECO:0000313" key="2">
    <source>
        <dbReference type="EMBL" id="CAK9093978.1"/>
    </source>
</evidence>
<organism evidence="2 4">
    <name type="scientific">Durusdinium trenchii</name>
    <dbReference type="NCBI Taxonomy" id="1381693"/>
    <lineage>
        <taxon>Eukaryota</taxon>
        <taxon>Sar</taxon>
        <taxon>Alveolata</taxon>
        <taxon>Dinophyceae</taxon>
        <taxon>Suessiales</taxon>
        <taxon>Symbiodiniaceae</taxon>
        <taxon>Durusdinium</taxon>
    </lineage>
</organism>
<evidence type="ECO:0000256" key="1">
    <source>
        <dbReference type="SAM" id="Coils"/>
    </source>
</evidence>
<reference evidence="2 4" key="1">
    <citation type="submission" date="2024-02" db="EMBL/GenBank/DDBJ databases">
        <authorList>
            <person name="Chen Y."/>
            <person name="Shah S."/>
            <person name="Dougan E. K."/>
            <person name="Thang M."/>
            <person name="Chan C."/>
        </authorList>
    </citation>
    <scope>NUCLEOTIDE SEQUENCE [LARGE SCALE GENOMIC DNA]</scope>
</reference>
<gene>
    <name evidence="2" type="ORF">SCF082_LOCUS44191</name>
    <name evidence="3" type="ORF">SCF082_LOCUS44213</name>
</gene>
<proteinExistence type="predicted"/>
<dbReference type="EMBL" id="CAXAMM010040551">
    <property type="protein sequence ID" value="CAK9093978.1"/>
    <property type="molecule type" value="Genomic_DNA"/>
</dbReference>
<protein>
    <submittedName>
        <fullName evidence="2">Protein SENSITIVITY TO RED LIGHT REDUCED 1</fullName>
    </submittedName>
</protein>
<keyword evidence="1" id="KW-0175">Coiled coil</keyword>
<name>A0ABP0R0C1_9DINO</name>
<feature type="coiled-coil region" evidence="1">
    <location>
        <begin position="18"/>
        <end position="62"/>
    </location>
</feature>
<keyword evidence="4" id="KW-1185">Reference proteome</keyword>
<dbReference type="Proteomes" id="UP001642464">
    <property type="component" value="Unassembled WGS sequence"/>
</dbReference>
<dbReference type="EMBL" id="CAXAMM010040562">
    <property type="protein sequence ID" value="CAK9094035.1"/>
    <property type="molecule type" value="Genomic_DNA"/>
</dbReference>
<evidence type="ECO:0000313" key="3">
    <source>
        <dbReference type="EMBL" id="CAK9094035.1"/>
    </source>
</evidence>